<reference evidence="2 3" key="1">
    <citation type="submission" date="2024-06" db="EMBL/GenBank/DDBJ databases">
        <title>Sorghum-associated microbial communities from plants grown in Nebraska, USA.</title>
        <authorList>
            <person name="Schachtman D."/>
        </authorList>
    </citation>
    <scope>NUCLEOTIDE SEQUENCE [LARGE SCALE GENOMIC DNA]</scope>
    <source>
        <strain evidence="2 3">1073</strain>
    </source>
</reference>
<comment type="caution">
    <text evidence="2">The sequence shown here is derived from an EMBL/GenBank/DDBJ whole genome shotgun (WGS) entry which is preliminary data.</text>
</comment>
<evidence type="ECO:0000313" key="3">
    <source>
        <dbReference type="Proteomes" id="UP001549184"/>
    </source>
</evidence>
<dbReference type="Pfam" id="PF08238">
    <property type="entry name" value="Sel1"/>
    <property type="match status" value="2"/>
</dbReference>
<dbReference type="EMBL" id="JBEPMU010000001">
    <property type="protein sequence ID" value="MET3650841.1"/>
    <property type="molecule type" value="Genomic_DNA"/>
</dbReference>
<organism evidence="2 3">
    <name type="scientific">Dyella japonica</name>
    <dbReference type="NCBI Taxonomy" id="231455"/>
    <lineage>
        <taxon>Bacteria</taxon>
        <taxon>Pseudomonadati</taxon>
        <taxon>Pseudomonadota</taxon>
        <taxon>Gammaproteobacteria</taxon>
        <taxon>Lysobacterales</taxon>
        <taxon>Rhodanobacteraceae</taxon>
        <taxon>Dyella</taxon>
    </lineage>
</organism>
<evidence type="ECO:0000313" key="2">
    <source>
        <dbReference type="EMBL" id="MET3650841.1"/>
    </source>
</evidence>
<feature type="chain" id="PRO_5046475142" evidence="1">
    <location>
        <begin position="24"/>
        <end position="257"/>
    </location>
</feature>
<dbReference type="Gene3D" id="1.25.40.10">
    <property type="entry name" value="Tetratricopeptide repeat domain"/>
    <property type="match status" value="1"/>
</dbReference>
<sequence length="257" mass="27981">MKAIWIGMVIAALLPLMPNAAHAASMEDKASQEVLAAMERTSTWGHPDEFYEFAGMKYYAAGNYAKAMEYFLQGARYADKLSQLSIGLMYLHGEGVAKDPVTAYAWFALAAERHYPRFVATRDEVWKSLDEGQRQQASALLEQLSAEYGDTVAKVRMERALREGRSKMSGSFLGFGESSVSSVTLAQFAAGIPVLAGKTGAFPPCGARSIDGGPITGCGGLFVAWRWDPKEYFRIRDAVWTGTVTVGDLEKAQGSAH</sequence>
<dbReference type="SMART" id="SM00671">
    <property type="entry name" value="SEL1"/>
    <property type="match status" value="1"/>
</dbReference>
<dbReference type="RefSeq" id="WP_354012319.1">
    <property type="nucleotide sequence ID" value="NZ_JBEPMU010000001.1"/>
</dbReference>
<dbReference type="InterPro" id="IPR011990">
    <property type="entry name" value="TPR-like_helical_dom_sf"/>
</dbReference>
<evidence type="ECO:0000256" key="1">
    <source>
        <dbReference type="SAM" id="SignalP"/>
    </source>
</evidence>
<dbReference type="InterPro" id="IPR006597">
    <property type="entry name" value="Sel1-like"/>
</dbReference>
<dbReference type="Proteomes" id="UP001549184">
    <property type="component" value="Unassembled WGS sequence"/>
</dbReference>
<proteinExistence type="predicted"/>
<protein>
    <submittedName>
        <fullName evidence="2">Tetratricopeptide (TPR) repeat protein</fullName>
    </submittedName>
</protein>
<keyword evidence="1" id="KW-0732">Signal</keyword>
<dbReference type="SUPFAM" id="SSF81901">
    <property type="entry name" value="HCP-like"/>
    <property type="match status" value="1"/>
</dbReference>
<name>A0ABV2JPS4_9GAMM</name>
<accession>A0ABV2JPS4</accession>
<gene>
    <name evidence="2" type="ORF">ABIC75_000543</name>
</gene>
<feature type="signal peptide" evidence="1">
    <location>
        <begin position="1"/>
        <end position="23"/>
    </location>
</feature>
<keyword evidence="3" id="KW-1185">Reference proteome</keyword>